<dbReference type="EMBL" id="LDOU01000006">
    <property type="protein sequence ID" value="KLV10242.1"/>
    <property type="molecule type" value="Genomic_DNA"/>
</dbReference>
<dbReference type="GO" id="GO:0003697">
    <property type="term" value="F:single-stranded DNA binding"/>
    <property type="evidence" value="ECO:0007669"/>
    <property type="project" value="InterPro"/>
</dbReference>
<gene>
    <name evidence="3" type="ORF">ABT57_06625</name>
</gene>
<feature type="region of interest" description="Disordered" evidence="1">
    <location>
        <begin position="274"/>
        <end position="306"/>
    </location>
</feature>
<evidence type="ECO:0000259" key="2">
    <source>
        <dbReference type="Pfam" id="PF08804"/>
    </source>
</evidence>
<feature type="compositionally biased region" description="Acidic residues" evidence="1">
    <location>
        <begin position="289"/>
        <end position="306"/>
    </location>
</feature>
<dbReference type="RefSeq" id="WP_047884405.1">
    <property type="nucleotide sequence ID" value="NZ_LDOU01000006.1"/>
</dbReference>
<dbReference type="Gene3D" id="3.90.198.10">
    <property type="entry name" value="Replication Fork Single-Stranded Dna Binding Protein"/>
    <property type="match status" value="1"/>
</dbReference>
<proteinExistence type="predicted"/>
<dbReference type="STRING" id="320778.ABT57_06625"/>
<dbReference type="AlphaFoldDB" id="A0A0J1K7C8"/>
<dbReference type="Proteomes" id="UP000035909">
    <property type="component" value="Unassembled WGS sequence"/>
</dbReference>
<evidence type="ECO:0000313" key="4">
    <source>
        <dbReference type="Proteomes" id="UP000035909"/>
    </source>
</evidence>
<sequence length="315" mass="34388">MSNILELLKANKKREEEKRASSRIDTYKLKDGENVIRLLGSKDGGLPFKTYGQHFVKKDGEKMSVYLCTKQTHDEQCPICEAVYEGLARYKGDKAMENTINKMRSAKRYLWNGIVEGQEDKGVQLIELASTCFDQIQDRLIEHMDEGFGDPLSLEEGYPFVITRTGTGTDTKYTVSASPKRKKALAADTMDKLINIELLTERVDEARLLTTLNKANAVIGLPLVSSVPAIGYASSASSAGTGTHGVAATTSVSTTSTAVDEDLDSLLDEELKAAMETEFKPEPTPTSDVEIEDATTAEADSSSDLDDLDALLADL</sequence>
<name>A0A0J1K7C8_9GAMM</name>
<reference evidence="3 4" key="1">
    <citation type="submission" date="2015-05" db="EMBL/GenBank/DDBJ databases">
        <title>Photobacterium galathea sp. nov.</title>
        <authorList>
            <person name="Machado H."/>
            <person name="Gram L."/>
        </authorList>
    </citation>
    <scope>NUCLEOTIDE SEQUENCE [LARGE SCALE GENOMIC DNA]</scope>
    <source>
        <strain evidence="3 4">DSM 22954</strain>
    </source>
</reference>
<accession>A0A0J1K7C8</accession>
<dbReference type="OrthoDB" id="7062035at2"/>
<evidence type="ECO:0000256" key="1">
    <source>
        <dbReference type="SAM" id="MobiDB-lite"/>
    </source>
</evidence>
<keyword evidence="4" id="KW-1185">Reference proteome</keyword>
<feature type="domain" description="Bacteriophage T4 Gp32 single-stranded DNA-binding" evidence="2">
    <location>
        <begin position="30"/>
        <end position="219"/>
    </location>
</feature>
<dbReference type="PATRIC" id="fig|320778.3.peg.1425"/>
<dbReference type="InterPro" id="IPR044947">
    <property type="entry name" value="Phage_T4_Gp32_ssDNA-bd_sf"/>
</dbReference>
<organism evidence="3 4">
    <name type="scientific">Photobacterium ganghwense</name>
    <dbReference type="NCBI Taxonomy" id="320778"/>
    <lineage>
        <taxon>Bacteria</taxon>
        <taxon>Pseudomonadati</taxon>
        <taxon>Pseudomonadota</taxon>
        <taxon>Gammaproteobacteria</taxon>
        <taxon>Vibrionales</taxon>
        <taxon>Vibrionaceae</taxon>
        <taxon>Photobacterium</taxon>
    </lineage>
</organism>
<protein>
    <recommendedName>
        <fullName evidence="2">Bacteriophage T4 Gp32 single-stranded DNA-binding domain-containing protein</fullName>
    </recommendedName>
</protein>
<evidence type="ECO:0000313" key="3">
    <source>
        <dbReference type="EMBL" id="KLV10242.1"/>
    </source>
</evidence>
<dbReference type="Pfam" id="PF08804">
    <property type="entry name" value="gp32"/>
    <property type="match status" value="1"/>
</dbReference>
<comment type="caution">
    <text evidence="3">The sequence shown here is derived from an EMBL/GenBank/DDBJ whole genome shotgun (WGS) entry which is preliminary data.</text>
</comment>
<dbReference type="InterPro" id="IPR012339">
    <property type="entry name" value="Phage_T4_Gp32_ssDNA-bd"/>
</dbReference>